<sequence>METQVNYNQSAVNTSQQTAPVLSFKDWMITLLIMAIPLVNIIMLFVWAFGGSSTNPNKSNYAKAALLWIAIGIVLYVVFVVFIFGSLLAGIASNS</sequence>
<comment type="caution">
    <text evidence="2">The sequence shown here is derived from an EMBL/GenBank/DDBJ whole genome shotgun (WGS) entry which is preliminary data.</text>
</comment>
<keyword evidence="1" id="KW-0472">Membrane</keyword>
<feature type="transmembrane region" description="Helical" evidence="1">
    <location>
        <begin position="61"/>
        <end position="92"/>
    </location>
</feature>
<evidence type="ECO:0000256" key="1">
    <source>
        <dbReference type="SAM" id="Phobius"/>
    </source>
</evidence>
<evidence type="ECO:0008006" key="4">
    <source>
        <dbReference type="Google" id="ProtNLM"/>
    </source>
</evidence>
<protein>
    <recommendedName>
        <fullName evidence="4">Cardiolipin synthase N-terminal domain-containing protein</fullName>
    </recommendedName>
</protein>
<dbReference type="Proteomes" id="UP001589619">
    <property type="component" value="Unassembled WGS sequence"/>
</dbReference>
<feature type="transmembrane region" description="Helical" evidence="1">
    <location>
        <begin position="27"/>
        <end position="49"/>
    </location>
</feature>
<name>A0ABV5W5M4_9BACL</name>
<keyword evidence="1" id="KW-1133">Transmembrane helix</keyword>
<dbReference type="EMBL" id="JBHMAG010000018">
    <property type="protein sequence ID" value="MFB9755603.1"/>
    <property type="molecule type" value="Genomic_DNA"/>
</dbReference>
<dbReference type="RefSeq" id="WP_344908677.1">
    <property type="nucleotide sequence ID" value="NZ_BAAAYO010000006.1"/>
</dbReference>
<reference evidence="2 3" key="1">
    <citation type="submission" date="2024-09" db="EMBL/GenBank/DDBJ databases">
        <authorList>
            <person name="Sun Q."/>
            <person name="Mori K."/>
        </authorList>
    </citation>
    <scope>NUCLEOTIDE SEQUENCE [LARGE SCALE GENOMIC DNA]</scope>
    <source>
        <strain evidence="2 3">JCM 12520</strain>
    </source>
</reference>
<proteinExistence type="predicted"/>
<gene>
    <name evidence="2" type="ORF">ACFFNY_28835</name>
</gene>
<evidence type="ECO:0000313" key="2">
    <source>
        <dbReference type="EMBL" id="MFB9755603.1"/>
    </source>
</evidence>
<keyword evidence="3" id="KW-1185">Reference proteome</keyword>
<accession>A0ABV5W5M4</accession>
<keyword evidence="1" id="KW-0812">Transmembrane</keyword>
<organism evidence="2 3">
    <name type="scientific">Paenibacillus hodogayensis</name>
    <dbReference type="NCBI Taxonomy" id="279208"/>
    <lineage>
        <taxon>Bacteria</taxon>
        <taxon>Bacillati</taxon>
        <taxon>Bacillota</taxon>
        <taxon>Bacilli</taxon>
        <taxon>Bacillales</taxon>
        <taxon>Paenibacillaceae</taxon>
        <taxon>Paenibacillus</taxon>
    </lineage>
</organism>
<evidence type="ECO:0000313" key="3">
    <source>
        <dbReference type="Proteomes" id="UP001589619"/>
    </source>
</evidence>